<keyword evidence="8" id="KW-1003">Cell membrane</keyword>
<evidence type="ECO:0000256" key="5">
    <source>
        <dbReference type="ARBA" id="ARBA00010185"/>
    </source>
</evidence>
<keyword evidence="10 18" id="KW-0808">Transferase</keyword>
<comment type="caution">
    <text evidence="20">The sequence shown here is derived from an EMBL/GenBank/DDBJ whole genome shotgun (WGS) entry which is preliminary data.</text>
</comment>
<organism evidence="20 21">
    <name type="scientific">Buchananella hordeovulneris</name>
    <dbReference type="NCBI Taxonomy" id="52770"/>
    <lineage>
        <taxon>Bacteria</taxon>
        <taxon>Bacillati</taxon>
        <taxon>Actinomycetota</taxon>
        <taxon>Actinomycetes</taxon>
        <taxon>Actinomycetales</taxon>
        <taxon>Actinomycetaceae</taxon>
        <taxon>Buchananella</taxon>
    </lineage>
</organism>
<protein>
    <recommendedName>
        <fullName evidence="7 18">Phosphatidate cytidylyltransferase</fullName>
        <ecNumber evidence="6 18">2.7.7.41</ecNumber>
    </recommendedName>
</protein>
<feature type="transmembrane region" description="Helical" evidence="19">
    <location>
        <begin position="49"/>
        <end position="69"/>
    </location>
</feature>
<feature type="transmembrane region" description="Helical" evidence="19">
    <location>
        <begin position="76"/>
        <end position="93"/>
    </location>
</feature>
<comment type="subcellular location">
    <subcellularLocation>
        <location evidence="2">Cell membrane</location>
        <topology evidence="2">Multi-pass membrane protein</topology>
    </subcellularLocation>
</comment>
<dbReference type="UniPathway" id="UPA00557">
    <property type="reaction ID" value="UER00614"/>
</dbReference>
<reference evidence="21" key="1">
    <citation type="submission" date="2016-12" db="EMBL/GenBank/DDBJ databases">
        <authorList>
            <person name="Meng X."/>
        </authorList>
    </citation>
    <scope>NUCLEOTIDE SEQUENCE [LARGE SCALE GENOMIC DNA]</scope>
    <source>
        <strain evidence="21">DSM 20732</strain>
    </source>
</reference>
<feature type="transmembrane region" description="Helical" evidence="19">
    <location>
        <begin position="23"/>
        <end position="43"/>
    </location>
</feature>
<evidence type="ECO:0000256" key="4">
    <source>
        <dbReference type="ARBA" id="ARBA00005189"/>
    </source>
</evidence>
<evidence type="ECO:0000313" key="20">
    <source>
        <dbReference type="EMBL" id="OKL52241.1"/>
    </source>
</evidence>
<evidence type="ECO:0000256" key="14">
    <source>
        <dbReference type="ARBA" id="ARBA00023098"/>
    </source>
</evidence>
<dbReference type="GO" id="GO:0004605">
    <property type="term" value="F:phosphatidate cytidylyltransferase activity"/>
    <property type="evidence" value="ECO:0007669"/>
    <property type="project" value="UniProtKB-EC"/>
</dbReference>
<gene>
    <name evidence="20" type="ORF">BSZ40_04465</name>
</gene>
<keyword evidence="21" id="KW-1185">Reference proteome</keyword>
<evidence type="ECO:0000256" key="3">
    <source>
        <dbReference type="ARBA" id="ARBA00005119"/>
    </source>
</evidence>
<dbReference type="OrthoDB" id="9799199at2"/>
<evidence type="ECO:0000256" key="8">
    <source>
        <dbReference type="ARBA" id="ARBA00022475"/>
    </source>
</evidence>
<feature type="transmembrane region" description="Helical" evidence="19">
    <location>
        <begin position="190"/>
        <end position="212"/>
    </location>
</feature>
<comment type="similarity">
    <text evidence="5 18">Belongs to the CDS family.</text>
</comment>
<keyword evidence="13 19" id="KW-1133">Transmembrane helix</keyword>
<evidence type="ECO:0000256" key="6">
    <source>
        <dbReference type="ARBA" id="ARBA00012487"/>
    </source>
</evidence>
<evidence type="ECO:0000256" key="9">
    <source>
        <dbReference type="ARBA" id="ARBA00022516"/>
    </source>
</evidence>
<keyword evidence="15 19" id="KW-0472">Membrane</keyword>
<feature type="transmembrane region" description="Helical" evidence="19">
    <location>
        <begin position="127"/>
        <end position="150"/>
    </location>
</feature>
<dbReference type="Pfam" id="PF01148">
    <property type="entry name" value="CTP_transf_1"/>
    <property type="match status" value="1"/>
</dbReference>
<feature type="transmembrane region" description="Helical" evidence="19">
    <location>
        <begin position="156"/>
        <end position="178"/>
    </location>
</feature>
<name>A0A1Q5PXB9_9ACTO</name>
<dbReference type="STRING" id="52770.BSZ40_04465"/>
<keyword evidence="14" id="KW-0443">Lipid metabolism</keyword>
<evidence type="ECO:0000256" key="16">
    <source>
        <dbReference type="ARBA" id="ARBA00023209"/>
    </source>
</evidence>
<evidence type="ECO:0000313" key="21">
    <source>
        <dbReference type="Proteomes" id="UP000185612"/>
    </source>
</evidence>
<keyword evidence="9" id="KW-0444">Lipid biosynthesis</keyword>
<evidence type="ECO:0000256" key="19">
    <source>
        <dbReference type="SAM" id="Phobius"/>
    </source>
</evidence>
<dbReference type="FunCoup" id="A0A1Q5PXB9">
    <property type="interactions" value="49"/>
</dbReference>
<dbReference type="EC" id="2.7.7.41" evidence="6 18"/>
<dbReference type="PANTHER" id="PTHR46382">
    <property type="entry name" value="PHOSPHATIDATE CYTIDYLYLTRANSFERASE"/>
    <property type="match status" value="1"/>
</dbReference>
<evidence type="ECO:0000256" key="10">
    <source>
        <dbReference type="ARBA" id="ARBA00022679"/>
    </source>
</evidence>
<dbReference type="EMBL" id="MQVS01000003">
    <property type="protein sequence ID" value="OKL52241.1"/>
    <property type="molecule type" value="Genomic_DNA"/>
</dbReference>
<evidence type="ECO:0000256" key="18">
    <source>
        <dbReference type="RuleBase" id="RU003938"/>
    </source>
</evidence>
<dbReference type="PANTHER" id="PTHR46382:SF1">
    <property type="entry name" value="PHOSPHATIDATE CYTIDYLYLTRANSFERASE"/>
    <property type="match status" value="1"/>
</dbReference>
<proteinExistence type="inferred from homology"/>
<evidence type="ECO:0000256" key="12">
    <source>
        <dbReference type="ARBA" id="ARBA00022695"/>
    </source>
</evidence>
<dbReference type="AlphaFoldDB" id="A0A1Q5PXB9"/>
<keyword evidence="12 18" id="KW-0548">Nucleotidyltransferase</keyword>
<evidence type="ECO:0000256" key="17">
    <source>
        <dbReference type="ARBA" id="ARBA00023264"/>
    </source>
</evidence>
<dbReference type="PROSITE" id="PS01315">
    <property type="entry name" value="CDS"/>
    <property type="match status" value="1"/>
</dbReference>
<evidence type="ECO:0000256" key="15">
    <source>
        <dbReference type="ARBA" id="ARBA00023136"/>
    </source>
</evidence>
<dbReference type="Proteomes" id="UP000185612">
    <property type="component" value="Unassembled WGS sequence"/>
</dbReference>
<evidence type="ECO:0000256" key="2">
    <source>
        <dbReference type="ARBA" id="ARBA00004651"/>
    </source>
</evidence>
<comment type="catalytic activity">
    <reaction evidence="1 18">
        <text>a 1,2-diacyl-sn-glycero-3-phosphate + CTP + H(+) = a CDP-1,2-diacyl-sn-glycerol + diphosphate</text>
        <dbReference type="Rhea" id="RHEA:16229"/>
        <dbReference type="ChEBI" id="CHEBI:15378"/>
        <dbReference type="ChEBI" id="CHEBI:33019"/>
        <dbReference type="ChEBI" id="CHEBI:37563"/>
        <dbReference type="ChEBI" id="CHEBI:58332"/>
        <dbReference type="ChEBI" id="CHEBI:58608"/>
        <dbReference type="EC" id="2.7.7.41"/>
    </reaction>
</comment>
<evidence type="ECO:0000256" key="11">
    <source>
        <dbReference type="ARBA" id="ARBA00022692"/>
    </source>
</evidence>
<sequence length="284" mass="29842">MTAPGPTRLREPLPPTGRAGRNLPAAIGVGLGLIGLIAFTLWWAKLAFLAILVIALGMGLWELASAFAVRSIRVPLPPLWLGTACIVLAAYWWGPEAMLTAFVATVGAAFAWRVAQSNDTATIRDATVTVFATAYLPLAGGFVALLIAPVRGVTYVLLYIAVTVANDVGGYAAGVLFGKHPIAPTISPKKSWEGLIGSWIFACAVGLVGMWILAAPWWLGLLLGFLGVLAATTGDLAESLLKRDLGLKDMGSILPGHGGLMDRLDSLVMTAPVCYLLLPWALEG</sequence>
<dbReference type="InterPro" id="IPR000374">
    <property type="entry name" value="PC_trans"/>
</dbReference>
<keyword evidence="17" id="KW-1208">Phospholipid metabolism</keyword>
<evidence type="ECO:0000256" key="13">
    <source>
        <dbReference type="ARBA" id="ARBA00022989"/>
    </source>
</evidence>
<evidence type="ECO:0000256" key="7">
    <source>
        <dbReference type="ARBA" id="ARBA00019373"/>
    </source>
</evidence>
<comment type="pathway">
    <text evidence="4">Lipid metabolism.</text>
</comment>
<keyword evidence="11 18" id="KW-0812">Transmembrane</keyword>
<accession>A0A1Q5PXB9</accession>
<dbReference type="GO" id="GO:0005886">
    <property type="term" value="C:plasma membrane"/>
    <property type="evidence" value="ECO:0007669"/>
    <property type="project" value="UniProtKB-SubCell"/>
</dbReference>
<dbReference type="GO" id="GO:0016024">
    <property type="term" value="P:CDP-diacylglycerol biosynthetic process"/>
    <property type="evidence" value="ECO:0007669"/>
    <property type="project" value="UniProtKB-UniPathway"/>
</dbReference>
<feature type="transmembrane region" description="Helical" evidence="19">
    <location>
        <begin position="99"/>
        <end position="115"/>
    </location>
</feature>
<comment type="pathway">
    <text evidence="3 18">Phospholipid metabolism; CDP-diacylglycerol biosynthesis; CDP-diacylglycerol from sn-glycerol 3-phosphate: step 3/3.</text>
</comment>
<evidence type="ECO:0000256" key="1">
    <source>
        <dbReference type="ARBA" id="ARBA00001698"/>
    </source>
</evidence>
<keyword evidence="16" id="KW-0594">Phospholipid biosynthesis</keyword>